<feature type="region of interest" description="Disordered" evidence="1">
    <location>
        <begin position="50"/>
        <end position="90"/>
    </location>
</feature>
<dbReference type="GO" id="GO:0005737">
    <property type="term" value="C:cytoplasm"/>
    <property type="evidence" value="ECO:0007669"/>
    <property type="project" value="TreeGrafter"/>
</dbReference>
<evidence type="ECO:0000313" key="3">
    <source>
        <dbReference type="EMBL" id="CEK75217.1"/>
    </source>
</evidence>
<sequence length="929" mass="103889">LSSQNSDDGAKDPDIVRSSSSSSDDKSVDARVVSDKAPFSSKYLTIVHSSVSSFSSSDGSKQSTSSDLDAKHKPSTVSSFSSVDNDNQQDDAFLNKERDTNYAFNQDSVFIEESEDVFDQLQLSKEMQQTNIVEPIVESSLSPSSTKVVSRTVFSSEEGQKARNHYRSSGYTTGSKDGNQSNMTSEISVNLQQQPNRKEDDVVSEITHSHTLSTEEPKCVENDFTPKNTRPYPTSGNYVVNPDFQNQTMPGLVPSPPHNKHPSSNNTPPTDPYLVSDKINTKQNSHLVSQYINSSTGPLETATNGDMQPQGAHARNDLLNTSSPQGKKLSSIAARNFRKMKLNVTSAVNQCPQVLPQVSTINTPLTDLQQQSVIANGKSNIVYTNPPHPISMLQSLQHHLTVSGSLNDNVSQMSSSSSSGSCFLPQSAEYRWSAEQSHVSFAKLLLLLSGPEFSESSGESRYHLESLIKKDAHVSPTQLAVEGGVQQSANVQDIPNFKELLPNSMIWSDLSSVMMSSVLEGHFDRDLWEKLQRSIRCQEAECDDTDCVQIKTTMAVLGDARNHVSSLCEADKMLLMTMFSHAVYLCDHPKCPFLWCGDCINNIDHLSWEDCLFIMKQRLENFADDCLLLNCPNKYMTLNPTLSYASMPVEGQDWVRVCMMGDSRQSVLVQPISSEISDTYSDTKFWVIKKVSTSDEGDHWGLYSKLRDINHKSIVTFLWAASFEDHMLICTMYEDYSLHEYLPSLPQPQFRFVTIFRLMNQLTSALDYLNNLGIAYLYWISKNILMTSYTAEDFVVKISNFSCSVLLTPPDGKQPCYDGGHLLLALPRHIIAPEFRDNFRVEYASDVWGLGCLLHELVTGYPVWHEHRHVLDNDFRKMVGETPNIPSACPELVDVFTACWEVEPSKRVLLSDLEIMLIQAFHVHLNSFS</sequence>
<evidence type="ECO:0000259" key="2">
    <source>
        <dbReference type="PROSITE" id="PS50011"/>
    </source>
</evidence>
<dbReference type="PROSITE" id="PS50011">
    <property type="entry name" value="PROTEIN_KINASE_DOM"/>
    <property type="match status" value="1"/>
</dbReference>
<dbReference type="Pfam" id="PF07714">
    <property type="entry name" value="PK_Tyr_Ser-Thr"/>
    <property type="match status" value="1"/>
</dbReference>
<feature type="compositionally biased region" description="Polar residues" evidence="1">
    <location>
        <begin position="167"/>
        <end position="182"/>
    </location>
</feature>
<reference evidence="3" key="1">
    <citation type="submission" date="2014-12" db="EMBL/GenBank/DDBJ databases">
        <title>Insight into the proteome of Arion vulgaris.</title>
        <authorList>
            <person name="Aradska J."/>
            <person name="Bulat T."/>
            <person name="Smidak R."/>
            <person name="Sarate P."/>
            <person name="Gangsoo J."/>
            <person name="Sialana F."/>
            <person name="Bilban M."/>
            <person name="Lubec G."/>
        </authorList>
    </citation>
    <scope>NUCLEOTIDE SEQUENCE</scope>
    <source>
        <tissue evidence="3">Skin</tissue>
    </source>
</reference>
<organism evidence="3">
    <name type="scientific">Arion vulgaris</name>
    <dbReference type="NCBI Taxonomy" id="1028688"/>
    <lineage>
        <taxon>Eukaryota</taxon>
        <taxon>Metazoa</taxon>
        <taxon>Spiralia</taxon>
        <taxon>Lophotrochozoa</taxon>
        <taxon>Mollusca</taxon>
        <taxon>Gastropoda</taxon>
        <taxon>Heterobranchia</taxon>
        <taxon>Euthyneura</taxon>
        <taxon>Panpulmonata</taxon>
        <taxon>Eupulmonata</taxon>
        <taxon>Stylommatophora</taxon>
        <taxon>Helicina</taxon>
        <taxon>Arionoidea</taxon>
        <taxon>Arionidae</taxon>
        <taxon>Arion</taxon>
    </lineage>
</organism>
<feature type="region of interest" description="Disordered" evidence="1">
    <location>
        <begin position="1"/>
        <end position="32"/>
    </location>
</feature>
<dbReference type="AlphaFoldDB" id="A0A0B7A3J5"/>
<feature type="compositionally biased region" description="Polar residues" evidence="1">
    <location>
        <begin position="295"/>
        <end position="307"/>
    </location>
</feature>
<dbReference type="InterPro" id="IPR053235">
    <property type="entry name" value="Ser_Thr_kinase"/>
</dbReference>
<proteinExistence type="predicted"/>
<dbReference type="EMBL" id="HACG01028352">
    <property type="protein sequence ID" value="CEK75217.1"/>
    <property type="molecule type" value="Transcribed_RNA"/>
</dbReference>
<feature type="compositionally biased region" description="Low complexity" evidence="1">
    <location>
        <begin position="50"/>
        <end position="66"/>
    </location>
</feature>
<feature type="region of interest" description="Disordered" evidence="1">
    <location>
        <begin position="208"/>
        <end position="273"/>
    </location>
</feature>
<dbReference type="InterPro" id="IPR000719">
    <property type="entry name" value="Prot_kinase_dom"/>
</dbReference>
<name>A0A0B7A3J5_9EUPU</name>
<feature type="non-terminal residue" evidence="3">
    <location>
        <position position="1"/>
    </location>
</feature>
<dbReference type="GO" id="GO:0005524">
    <property type="term" value="F:ATP binding"/>
    <property type="evidence" value="ECO:0007669"/>
    <property type="project" value="InterPro"/>
</dbReference>
<dbReference type="Gene3D" id="1.10.510.10">
    <property type="entry name" value="Transferase(Phosphotransferase) domain 1"/>
    <property type="match status" value="1"/>
</dbReference>
<feature type="compositionally biased region" description="Basic and acidic residues" evidence="1">
    <location>
        <begin position="23"/>
        <end position="32"/>
    </location>
</feature>
<accession>A0A0B7A3J5</accession>
<gene>
    <name evidence="3" type="primary">ORF94557</name>
</gene>
<evidence type="ECO:0000256" key="1">
    <source>
        <dbReference type="SAM" id="MobiDB-lite"/>
    </source>
</evidence>
<feature type="region of interest" description="Disordered" evidence="1">
    <location>
        <begin position="295"/>
        <end position="326"/>
    </location>
</feature>
<feature type="compositionally biased region" description="Polar residues" evidence="1">
    <location>
        <begin position="225"/>
        <end position="249"/>
    </location>
</feature>
<dbReference type="SUPFAM" id="SSF56112">
    <property type="entry name" value="Protein kinase-like (PK-like)"/>
    <property type="match status" value="1"/>
</dbReference>
<feature type="compositionally biased region" description="Polar residues" evidence="1">
    <location>
        <begin position="75"/>
        <end position="86"/>
    </location>
</feature>
<dbReference type="InterPro" id="IPR011009">
    <property type="entry name" value="Kinase-like_dom_sf"/>
</dbReference>
<feature type="region of interest" description="Disordered" evidence="1">
    <location>
        <begin position="152"/>
        <end position="182"/>
    </location>
</feature>
<dbReference type="InterPro" id="IPR001245">
    <property type="entry name" value="Ser-Thr/Tyr_kinase_cat_dom"/>
</dbReference>
<feature type="domain" description="Protein kinase" evidence="2">
    <location>
        <begin position="654"/>
        <end position="925"/>
    </location>
</feature>
<protein>
    <recommendedName>
        <fullName evidence="2">Protein kinase domain-containing protein</fullName>
    </recommendedName>
</protein>
<dbReference type="PANTHER" id="PTHR24361">
    <property type="entry name" value="MITOGEN-ACTIVATED KINASE KINASE KINASE"/>
    <property type="match status" value="1"/>
</dbReference>
<dbReference type="GO" id="GO:0004674">
    <property type="term" value="F:protein serine/threonine kinase activity"/>
    <property type="evidence" value="ECO:0007669"/>
    <property type="project" value="TreeGrafter"/>
</dbReference>